<comment type="caution">
    <text evidence="2">The sequence shown here is derived from an EMBL/GenBank/DDBJ whole genome shotgun (WGS) entry which is preliminary data.</text>
</comment>
<feature type="compositionally biased region" description="Basic and acidic residues" evidence="1">
    <location>
        <begin position="162"/>
        <end position="171"/>
    </location>
</feature>
<feature type="compositionally biased region" description="Low complexity" evidence="1">
    <location>
        <begin position="345"/>
        <end position="357"/>
    </location>
</feature>
<feature type="compositionally biased region" description="Low complexity" evidence="1">
    <location>
        <begin position="297"/>
        <end position="327"/>
    </location>
</feature>
<dbReference type="SUPFAM" id="SSF54928">
    <property type="entry name" value="RNA-binding domain, RBD"/>
    <property type="match status" value="1"/>
</dbReference>
<dbReference type="Proteomes" id="UP000224634">
    <property type="component" value="Unassembled WGS sequence"/>
</dbReference>
<feature type="compositionally biased region" description="Basic and acidic residues" evidence="1">
    <location>
        <begin position="75"/>
        <end position="89"/>
    </location>
</feature>
<feature type="compositionally biased region" description="Polar residues" evidence="1">
    <location>
        <begin position="387"/>
        <end position="402"/>
    </location>
</feature>
<name>A0A2B7YCE8_POLH7</name>
<dbReference type="GO" id="GO:0003676">
    <property type="term" value="F:nucleic acid binding"/>
    <property type="evidence" value="ECO:0007669"/>
    <property type="project" value="InterPro"/>
</dbReference>
<feature type="compositionally biased region" description="Polar residues" evidence="1">
    <location>
        <begin position="531"/>
        <end position="542"/>
    </location>
</feature>
<feature type="compositionally biased region" description="Basic and acidic residues" evidence="1">
    <location>
        <begin position="251"/>
        <end position="296"/>
    </location>
</feature>
<keyword evidence="3" id="KW-1185">Reference proteome</keyword>
<accession>A0A2B7YCE8</accession>
<gene>
    <name evidence="2" type="ORF">AJ80_04366</name>
</gene>
<feature type="region of interest" description="Disordered" evidence="1">
    <location>
        <begin position="234"/>
        <end position="598"/>
    </location>
</feature>
<dbReference type="OrthoDB" id="3595585at2759"/>
<feature type="compositionally biased region" description="Polar residues" evidence="1">
    <location>
        <begin position="433"/>
        <end position="450"/>
    </location>
</feature>
<dbReference type="AlphaFoldDB" id="A0A2B7YCE8"/>
<proteinExistence type="predicted"/>
<dbReference type="STRING" id="1447883.A0A2B7YCE8"/>
<feature type="compositionally biased region" description="Acidic residues" evidence="1">
    <location>
        <begin position="509"/>
        <end position="528"/>
    </location>
</feature>
<reference evidence="2 3" key="1">
    <citation type="submission" date="2017-10" db="EMBL/GenBank/DDBJ databases">
        <title>Comparative genomics in systemic dimorphic fungi from Ajellomycetaceae.</title>
        <authorList>
            <person name="Munoz J.F."/>
            <person name="Mcewen J.G."/>
            <person name="Clay O.K."/>
            <person name="Cuomo C.A."/>
        </authorList>
    </citation>
    <scope>NUCLEOTIDE SEQUENCE [LARGE SCALE GENOMIC DNA]</scope>
    <source>
        <strain evidence="2 3">UAMH7299</strain>
    </source>
</reference>
<sequence length="598" mass="65912">MTSTATTRLHITPLNPPLLDAILHPSIRDQATDISFHEIPTFPENNYGYVTLPKMEAEKVVKKLNGAILKGKKLKLQEARPSKRPRVEDNSSSTPPKADSPGPGGEPSKKRKAANDVLPGYELPSERHIKRGWTEPASAKDKRKRKSDKKDEKKPKLQQKSKFTEKSECLFRTKVPPNRKDETDSKKSKKDKKDKKDDKDNKDKKDKKDKKEPDDVVVHEFEKTFAHPSFIRADVGASGTSTSTQFIEGKGWVDAEGNVKEPAPEIRRPKQKERSAPKLTPIKDNEAERKKVDVAKATKAANALASSSSEVDSEDGTSSSGSSSSDSSDGEDATGSPLSDDDRGSSSASSSEESSASSDEEATSDEDEDENEIHKNKDIATLLPPSVTETPKNTRSKASNHLTTPDATSQTPTTNTEIHPLEALFKRPAPSSAKGSSRQKPALGINTQFSFFEGGDDDDHDDGEGNAANVPQIVEPHTPFTKHDLHTRSVRSAAPTPDTAAPTRFSFFDGDDGDDDDDEDEEMEDAYPEEQGSSASPSQKATTGKPVSRQDPKNESDFAKWFWENRGENNRAWKRRRREAAKEKRQRDNRTRGTRGKG</sequence>
<feature type="region of interest" description="Disordered" evidence="1">
    <location>
        <begin position="75"/>
        <end position="217"/>
    </location>
</feature>
<protein>
    <submittedName>
        <fullName evidence="2">Uncharacterized protein</fullName>
    </submittedName>
</protein>
<feature type="compositionally biased region" description="Acidic residues" evidence="1">
    <location>
        <begin position="454"/>
        <end position="464"/>
    </location>
</feature>
<organism evidence="2 3">
    <name type="scientific">Polytolypa hystricis (strain UAMH7299)</name>
    <dbReference type="NCBI Taxonomy" id="1447883"/>
    <lineage>
        <taxon>Eukaryota</taxon>
        <taxon>Fungi</taxon>
        <taxon>Dikarya</taxon>
        <taxon>Ascomycota</taxon>
        <taxon>Pezizomycotina</taxon>
        <taxon>Eurotiomycetes</taxon>
        <taxon>Eurotiomycetidae</taxon>
        <taxon>Onygenales</taxon>
        <taxon>Onygenales incertae sedis</taxon>
        <taxon>Polytolypa</taxon>
    </lineage>
</organism>
<feature type="compositionally biased region" description="Low complexity" evidence="1">
    <location>
        <begin position="493"/>
        <end position="503"/>
    </location>
</feature>
<dbReference type="InterPro" id="IPR035979">
    <property type="entry name" value="RBD_domain_sf"/>
</dbReference>
<feature type="compositionally biased region" description="Acidic residues" evidence="1">
    <location>
        <begin position="358"/>
        <end position="371"/>
    </location>
</feature>
<evidence type="ECO:0000313" key="2">
    <source>
        <dbReference type="EMBL" id="PGH18713.1"/>
    </source>
</evidence>
<feature type="compositionally biased region" description="Basic and acidic residues" evidence="1">
    <location>
        <begin position="194"/>
        <end position="217"/>
    </location>
</feature>
<evidence type="ECO:0000256" key="1">
    <source>
        <dbReference type="SAM" id="MobiDB-lite"/>
    </source>
</evidence>
<evidence type="ECO:0000313" key="3">
    <source>
        <dbReference type="Proteomes" id="UP000224634"/>
    </source>
</evidence>
<feature type="compositionally biased region" description="Basic and acidic residues" evidence="1">
    <location>
        <begin position="580"/>
        <end position="591"/>
    </location>
</feature>
<feature type="compositionally biased region" description="Low complexity" evidence="1">
    <location>
        <begin position="403"/>
        <end position="416"/>
    </location>
</feature>
<feature type="compositionally biased region" description="Basic and acidic residues" evidence="1">
    <location>
        <begin position="548"/>
        <end position="571"/>
    </location>
</feature>
<dbReference type="EMBL" id="PDNA01000055">
    <property type="protein sequence ID" value="PGH18713.1"/>
    <property type="molecule type" value="Genomic_DNA"/>
</dbReference>